<keyword evidence="13" id="KW-1185">Reference proteome</keyword>
<comment type="subcellular location">
    <subcellularLocation>
        <location evidence="1">Cell membrane</location>
        <topology evidence="1">Peripheral membrane protein</topology>
    </subcellularLocation>
</comment>
<keyword evidence="4" id="KW-1003">Cell membrane</keyword>
<dbReference type="InterPro" id="IPR003439">
    <property type="entry name" value="ABC_transporter-like_ATP-bd"/>
</dbReference>
<dbReference type="PANTHER" id="PTHR42771:SF2">
    <property type="entry name" value="IRON(3+)-HYDROXAMATE IMPORT ATP-BINDING PROTEIN FHUC"/>
    <property type="match status" value="1"/>
</dbReference>
<keyword evidence="9" id="KW-0406">Ion transport</keyword>
<keyword evidence="6" id="KW-0547">Nucleotide-binding</keyword>
<dbReference type="EMBL" id="JAUSUL010000002">
    <property type="protein sequence ID" value="MDQ0315359.1"/>
    <property type="molecule type" value="Genomic_DNA"/>
</dbReference>
<dbReference type="Gene3D" id="3.40.50.300">
    <property type="entry name" value="P-loop containing nucleotide triphosphate hydrolases"/>
    <property type="match status" value="1"/>
</dbReference>
<dbReference type="GO" id="GO:0005524">
    <property type="term" value="F:ATP binding"/>
    <property type="evidence" value="ECO:0007669"/>
    <property type="project" value="UniProtKB-KW"/>
</dbReference>
<keyword evidence="10" id="KW-0472">Membrane</keyword>
<evidence type="ECO:0000313" key="12">
    <source>
        <dbReference type="EMBL" id="MDQ0315359.1"/>
    </source>
</evidence>
<dbReference type="Proteomes" id="UP001229244">
    <property type="component" value="Unassembled WGS sequence"/>
</dbReference>
<evidence type="ECO:0000256" key="3">
    <source>
        <dbReference type="ARBA" id="ARBA00022448"/>
    </source>
</evidence>
<dbReference type="PROSITE" id="PS00211">
    <property type="entry name" value="ABC_TRANSPORTER_1"/>
    <property type="match status" value="1"/>
</dbReference>
<organism evidence="12 13">
    <name type="scientific">Amorphus orientalis</name>
    <dbReference type="NCBI Taxonomy" id="649198"/>
    <lineage>
        <taxon>Bacteria</taxon>
        <taxon>Pseudomonadati</taxon>
        <taxon>Pseudomonadota</taxon>
        <taxon>Alphaproteobacteria</taxon>
        <taxon>Hyphomicrobiales</taxon>
        <taxon>Amorphaceae</taxon>
        <taxon>Amorphus</taxon>
    </lineage>
</organism>
<keyword evidence="8" id="KW-0408">Iron</keyword>
<dbReference type="PROSITE" id="PS50893">
    <property type="entry name" value="ABC_TRANSPORTER_2"/>
    <property type="match status" value="1"/>
</dbReference>
<dbReference type="InterPro" id="IPR027417">
    <property type="entry name" value="P-loop_NTPase"/>
</dbReference>
<dbReference type="GO" id="GO:0006826">
    <property type="term" value="P:iron ion transport"/>
    <property type="evidence" value="ECO:0007669"/>
    <property type="project" value="UniProtKB-KW"/>
</dbReference>
<dbReference type="AlphaFoldDB" id="A0AAE4ATW7"/>
<comment type="caution">
    <text evidence="12">The sequence shown here is derived from an EMBL/GenBank/DDBJ whole genome shotgun (WGS) entry which is preliminary data.</text>
</comment>
<dbReference type="Pfam" id="PF00005">
    <property type="entry name" value="ABC_tran"/>
    <property type="match status" value="1"/>
</dbReference>
<reference evidence="12" key="1">
    <citation type="submission" date="2023-07" db="EMBL/GenBank/DDBJ databases">
        <title>Genomic Encyclopedia of Type Strains, Phase IV (KMG-IV): sequencing the most valuable type-strain genomes for metagenomic binning, comparative biology and taxonomic classification.</title>
        <authorList>
            <person name="Goeker M."/>
        </authorList>
    </citation>
    <scope>NUCLEOTIDE SEQUENCE</scope>
    <source>
        <strain evidence="12">DSM 21202</strain>
    </source>
</reference>
<evidence type="ECO:0000256" key="1">
    <source>
        <dbReference type="ARBA" id="ARBA00004202"/>
    </source>
</evidence>
<comment type="similarity">
    <text evidence="2">Belongs to the ABC transporter superfamily.</text>
</comment>
<evidence type="ECO:0000256" key="7">
    <source>
        <dbReference type="ARBA" id="ARBA00022840"/>
    </source>
</evidence>
<evidence type="ECO:0000256" key="4">
    <source>
        <dbReference type="ARBA" id="ARBA00022475"/>
    </source>
</evidence>
<dbReference type="SMART" id="SM00382">
    <property type="entry name" value="AAA"/>
    <property type="match status" value="1"/>
</dbReference>
<protein>
    <submittedName>
        <fullName evidence="12">Iron complex transport system ATP-binding protein</fullName>
    </submittedName>
</protein>
<gene>
    <name evidence="12" type="ORF">J2S73_001816</name>
</gene>
<dbReference type="InterPro" id="IPR017871">
    <property type="entry name" value="ABC_transporter-like_CS"/>
</dbReference>
<dbReference type="PANTHER" id="PTHR42771">
    <property type="entry name" value="IRON(3+)-HYDROXAMATE IMPORT ATP-BINDING PROTEIN FHUC"/>
    <property type="match status" value="1"/>
</dbReference>
<evidence type="ECO:0000256" key="9">
    <source>
        <dbReference type="ARBA" id="ARBA00023065"/>
    </source>
</evidence>
<dbReference type="SUPFAM" id="SSF52540">
    <property type="entry name" value="P-loop containing nucleoside triphosphate hydrolases"/>
    <property type="match status" value="1"/>
</dbReference>
<evidence type="ECO:0000256" key="8">
    <source>
        <dbReference type="ARBA" id="ARBA00023004"/>
    </source>
</evidence>
<dbReference type="CDD" id="cd03214">
    <property type="entry name" value="ABC_Iron-Siderophores_B12_Hemin"/>
    <property type="match status" value="1"/>
</dbReference>
<dbReference type="InterPro" id="IPR051535">
    <property type="entry name" value="Siderophore_ABC-ATPase"/>
</dbReference>
<evidence type="ECO:0000256" key="10">
    <source>
        <dbReference type="ARBA" id="ARBA00023136"/>
    </source>
</evidence>
<dbReference type="FunFam" id="3.40.50.300:FF:000134">
    <property type="entry name" value="Iron-enterobactin ABC transporter ATP-binding protein"/>
    <property type="match status" value="1"/>
</dbReference>
<evidence type="ECO:0000313" key="13">
    <source>
        <dbReference type="Proteomes" id="UP001229244"/>
    </source>
</evidence>
<proteinExistence type="inferred from homology"/>
<keyword evidence="5" id="KW-0410">Iron transport</keyword>
<accession>A0AAE4ATW7</accession>
<dbReference type="RefSeq" id="WP_306885193.1">
    <property type="nucleotide sequence ID" value="NZ_JAUSUL010000002.1"/>
</dbReference>
<dbReference type="GO" id="GO:0016887">
    <property type="term" value="F:ATP hydrolysis activity"/>
    <property type="evidence" value="ECO:0007669"/>
    <property type="project" value="InterPro"/>
</dbReference>
<feature type="domain" description="ABC transporter" evidence="11">
    <location>
        <begin position="17"/>
        <end position="253"/>
    </location>
</feature>
<name>A0AAE4ATW7_9HYPH</name>
<evidence type="ECO:0000256" key="5">
    <source>
        <dbReference type="ARBA" id="ARBA00022496"/>
    </source>
</evidence>
<keyword evidence="7 12" id="KW-0067">ATP-binding</keyword>
<sequence>MEPASAAKQTDLPASPFEARALGFRIDDHAILDGIDLAIQPGLVTGLIGHNGSGKSTLIKLMAGQIKPSGGALTFAGKPVTDWPERTFARHVAYLPQQTPGSVGLTVRELVRLGRYPWHGALGRFGSEDQAHVEEAIRQCGMTDFADRMVDTLSGGERQRAWIAMCLAQNPDCLLLDEPTSALDIAHQIEVLALVRRLCHERGLTAIVVLHDVNMAARFCDRLHALKAGRLIAGGTPETIMTQASLSAIYGVEMEILAHPTLGIPIACAG</sequence>
<dbReference type="InterPro" id="IPR003593">
    <property type="entry name" value="AAA+_ATPase"/>
</dbReference>
<dbReference type="GO" id="GO:0005886">
    <property type="term" value="C:plasma membrane"/>
    <property type="evidence" value="ECO:0007669"/>
    <property type="project" value="UniProtKB-SubCell"/>
</dbReference>
<evidence type="ECO:0000256" key="2">
    <source>
        <dbReference type="ARBA" id="ARBA00005417"/>
    </source>
</evidence>
<keyword evidence="3" id="KW-0813">Transport</keyword>
<evidence type="ECO:0000256" key="6">
    <source>
        <dbReference type="ARBA" id="ARBA00022741"/>
    </source>
</evidence>
<evidence type="ECO:0000259" key="11">
    <source>
        <dbReference type="PROSITE" id="PS50893"/>
    </source>
</evidence>